<feature type="domain" description="DJ-1/PfpI" evidence="1">
    <location>
        <begin position="17"/>
        <end position="178"/>
    </location>
</feature>
<dbReference type="EC" id="4.2.1.103" evidence="2"/>
<dbReference type="InterPro" id="IPR052158">
    <property type="entry name" value="INH-QAR"/>
</dbReference>
<dbReference type="PANTHER" id="PTHR43130:SF15">
    <property type="entry name" value="THIJ_PFPI FAMILY PROTEIN (AFU_ORTHOLOGUE AFUA_5G14240)"/>
    <property type="match status" value="1"/>
</dbReference>
<keyword evidence="2" id="KW-0456">Lyase</keyword>
<protein>
    <submittedName>
        <fullName evidence="2">Isonitrile hydratase</fullName>
        <ecNumber evidence="2">4.2.1.103</ecNumber>
    </submittedName>
</protein>
<dbReference type="PATRIC" id="fig|52133.18.peg.69"/>
<name>A0A150I315_9GAMM</name>
<dbReference type="Proteomes" id="UP000075680">
    <property type="component" value="Unassembled WGS sequence"/>
</dbReference>
<dbReference type="SUPFAM" id="SSF52317">
    <property type="entry name" value="Class I glutamine amidotransferase-like"/>
    <property type="match status" value="1"/>
</dbReference>
<dbReference type="Pfam" id="PF01965">
    <property type="entry name" value="DJ-1_PfpI"/>
    <property type="match status" value="1"/>
</dbReference>
<reference evidence="2 3" key="1">
    <citation type="journal article" date="2016" name="Sci. Rep.">
        <title>Genomic and phenotypic characterization of the species Acinetobacter venetianus.</title>
        <authorList>
            <person name="Fondi M."/>
            <person name="Maida I."/>
            <person name="Perrin E."/>
            <person name="Orlandini V."/>
            <person name="La Torre L."/>
            <person name="Bosi E."/>
            <person name="Negroni A."/>
            <person name="Zanaroli G."/>
            <person name="Fava F."/>
            <person name="Decorosi F."/>
            <person name="Giovannetti L."/>
            <person name="Viti C."/>
            <person name="Vaneechoutte M."/>
            <person name="Dijkshoorn L."/>
            <person name="Fani R."/>
        </authorList>
    </citation>
    <scope>NUCLEOTIDE SEQUENCE [LARGE SCALE GENOMIC DNA]</scope>
    <source>
        <strain evidence="2 3">LUH5627</strain>
    </source>
</reference>
<gene>
    <name evidence="2" type="primary">inhA</name>
    <name evidence="2" type="ORF">AVENLUH5627_00065</name>
</gene>
<evidence type="ECO:0000259" key="1">
    <source>
        <dbReference type="Pfam" id="PF01965"/>
    </source>
</evidence>
<dbReference type="InterPro" id="IPR029062">
    <property type="entry name" value="Class_I_gatase-like"/>
</dbReference>
<dbReference type="AlphaFoldDB" id="A0A150I315"/>
<proteinExistence type="predicted"/>
<dbReference type="InterPro" id="IPR002818">
    <property type="entry name" value="DJ-1/PfpI"/>
</dbReference>
<dbReference type="PANTHER" id="PTHR43130">
    <property type="entry name" value="ARAC-FAMILY TRANSCRIPTIONAL REGULATOR"/>
    <property type="match status" value="1"/>
</dbReference>
<accession>A0A150I315</accession>
<dbReference type="EMBL" id="JRUE01000019">
    <property type="protein sequence ID" value="KXZ74267.1"/>
    <property type="molecule type" value="Genomic_DNA"/>
</dbReference>
<sequence>MQIKSVRNKVPIPVNAIVFDDFETLDIMGPVELFGLLQTYYQVQFYSLNGGLISNKHGVTIQTQAFQAIEINSQSILVVPGGIVTFELIKNQEFLDELKTLASQSGSVLSICTGSSLLAATGILDGIKATSNKMAFELVKKLNDKVLWQAQARWVIDGKFYTSSGVSAGMDMTLAFIHETQGEKVAQLCAEEAEYIWNNDPNVDPFSKLTTTEIVG</sequence>
<comment type="caution">
    <text evidence="2">The sequence shown here is derived from an EMBL/GenBank/DDBJ whole genome shotgun (WGS) entry which is preliminary data.</text>
</comment>
<evidence type="ECO:0000313" key="2">
    <source>
        <dbReference type="EMBL" id="KXZ74267.1"/>
    </source>
</evidence>
<evidence type="ECO:0000313" key="3">
    <source>
        <dbReference type="Proteomes" id="UP000075680"/>
    </source>
</evidence>
<dbReference type="CDD" id="cd03139">
    <property type="entry name" value="GATase1_PfpI_2"/>
    <property type="match status" value="1"/>
</dbReference>
<dbReference type="GO" id="GO:0050549">
    <property type="term" value="F:cyclohexyl-isocyanide hydratase activity"/>
    <property type="evidence" value="ECO:0007669"/>
    <property type="project" value="UniProtKB-EC"/>
</dbReference>
<dbReference type="Gene3D" id="3.40.50.880">
    <property type="match status" value="1"/>
</dbReference>
<organism evidence="2 3">
    <name type="scientific">Acinetobacter venetianus</name>
    <dbReference type="NCBI Taxonomy" id="52133"/>
    <lineage>
        <taxon>Bacteria</taxon>
        <taxon>Pseudomonadati</taxon>
        <taxon>Pseudomonadota</taxon>
        <taxon>Gammaproteobacteria</taxon>
        <taxon>Moraxellales</taxon>
        <taxon>Moraxellaceae</taxon>
        <taxon>Acinetobacter</taxon>
    </lineage>
</organism>